<sequence length="149" mass="17034">MVVKKNALPLHLNFAYICGQMNSILSILFSFLFLMGPTMDLCCELQKLPNLFDHYEEHQEFDGDSFLDFLAEDYFNDTGDAQGHHDDSDHDDLPFHGQHQCCHVHIFMTPLLGQPEIATLHFSTQTKGSHYNFSLCSEYSESSFQPPKA</sequence>
<keyword evidence="1" id="KW-0472">Membrane</keyword>
<name>A0A2P8ECD2_9BACT</name>
<keyword evidence="3" id="KW-1185">Reference proteome</keyword>
<feature type="transmembrane region" description="Helical" evidence="1">
    <location>
        <begin position="12"/>
        <end position="35"/>
    </location>
</feature>
<dbReference type="EMBL" id="PYGF01000001">
    <property type="protein sequence ID" value="PSL07132.1"/>
    <property type="molecule type" value="Genomic_DNA"/>
</dbReference>
<evidence type="ECO:0000313" key="3">
    <source>
        <dbReference type="Proteomes" id="UP000240708"/>
    </source>
</evidence>
<proteinExistence type="predicted"/>
<evidence type="ECO:0000313" key="2">
    <source>
        <dbReference type="EMBL" id="PSL07132.1"/>
    </source>
</evidence>
<gene>
    <name evidence="2" type="ORF">CLV48_10160</name>
</gene>
<evidence type="ECO:0000256" key="1">
    <source>
        <dbReference type="SAM" id="Phobius"/>
    </source>
</evidence>
<dbReference type="AlphaFoldDB" id="A0A2P8ECD2"/>
<accession>A0A2P8ECD2</accession>
<keyword evidence="1" id="KW-0812">Transmembrane</keyword>
<dbReference type="Proteomes" id="UP000240708">
    <property type="component" value="Unassembled WGS sequence"/>
</dbReference>
<organism evidence="2 3">
    <name type="scientific">Cecembia rubra</name>
    <dbReference type="NCBI Taxonomy" id="1485585"/>
    <lineage>
        <taxon>Bacteria</taxon>
        <taxon>Pseudomonadati</taxon>
        <taxon>Bacteroidota</taxon>
        <taxon>Cytophagia</taxon>
        <taxon>Cytophagales</taxon>
        <taxon>Cyclobacteriaceae</taxon>
        <taxon>Cecembia</taxon>
    </lineage>
</organism>
<keyword evidence="1" id="KW-1133">Transmembrane helix</keyword>
<comment type="caution">
    <text evidence="2">The sequence shown here is derived from an EMBL/GenBank/DDBJ whole genome shotgun (WGS) entry which is preliminary data.</text>
</comment>
<reference evidence="2 3" key="1">
    <citation type="submission" date="2018-03" db="EMBL/GenBank/DDBJ databases">
        <title>Genomic Encyclopedia of Archaeal and Bacterial Type Strains, Phase II (KMG-II): from individual species to whole genera.</title>
        <authorList>
            <person name="Goeker M."/>
        </authorList>
    </citation>
    <scope>NUCLEOTIDE SEQUENCE [LARGE SCALE GENOMIC DNA]</scope>
    <source>
        <strain evidence="2 3">DSM 28057</strain>
    </source>
</reference>
<protein>
    <submittedName>
        <fullName evidence="2">Uncharacterized protein</fullName>
    </submittedName>
</protein>